<keyword evidence="5" id="KW-0349">Heme</keyword>
<feature type="transmembrane region" description="Helical" evidence="12">
    <location>
        <begin position="259"/>
        <end position="279"/>
    </location>
</feature>
<accession>A0ABX0A924</accession>
<protein>
    <submittedName>
        <fullName evidence="13">Cytochrome d ubiquinol oxidase subunit II</fullName>
    </submittedName>
</protein>
<dbReference type="PIRSF" id="PIRSF000267">
    <property type="entry name" value="Cyt_oxidse_sub2"/>
    <property type="match status" value="1"/>
</dbReference>
<dbReference type="RefSeq" id="WP_161920460.1">
    <property type="nucleotide sequence ID" value="NZ_JAACYS010000028.1"/>
</dbReference>
<reference evidence="13 14" key="1">
    <citation type="submission" date="2020-01" db="EMBL/GenBank/DDBJ databases">
        <title>A novel Bacillus sp. from Pasinler.</title>
        <authorList>
            <person name="Adiguzel A."/>
            <person name="Ay H."/>
            <person name="Baltaci M.O."/>
        </authorList>
    </citation>
    <scope>NUCLEOTIDE SEQUENCE [LARGE SCALE GENOMIC DNA]</scope>
    <source>
        <strain evidence="13 14">P1</strain>
    </source>
</reference>
<evidence type="ECO:0000256" key="7">
    <source>
        <dbReference type="ARBA" id="ARBA00022723"/>
    </source>
</evidence>
<evidence type="ECO:0000256" key="6">
    <source>
        <dbReference type="ARBA" id="ARBA00022692"/>
    </source>
</evidence>
<dbReference type="Proteomes" id="UP000743899">
    <property type="component" value="Unassembled WGS sequence"/>
</dbReference>
<comment type="subcellular location">
    <subcellularLocation>
        <location evidence="1">Cell membrane</location>
        <topology evidence="1">Multi-pass membrane protein</topology>
    </subcellularLocation>
</comment>
<feature type="transmembrane region" description="Helical" evidence="12">
    <location>
        <begin position="82"/>
        <end position="102"/>
    </location>
</feature>
<dbReference type="PANTHER" id="PTHR43141">
    <property type="entry name" value="CYTOCHROME BD2 SUBUNIT II"/>
    <property type="match status" value="1"/>
</dbReference>
<keyword evidence="7" id="KW-0479">Metal-binding</keyword>
<feature type="transmembrane region" description="Helical" evidence="12">
    <location>
        <begin position="158"/>
        <end position="179"/>
    </location>
</feature>
<keyword evidence="11 12" id="KW-0472">Membrane</keyword>
<keyword evidence="3" id="KW-0813">Transport</keyword>
<evidence type="ECO:0000313" key="13">
    <source>
        <dbReference type="EMBL" id="NCU17632.1"/>
    </source>
</evidence>
<evidence type="ECO:0000256" key="11">
    <source>
        <dbReference type="ARBA" id="ARBA00023136"/>
    </source>
</evidence>
<evidence type="ECO:0000256" key="5">
    <source>
        <dbReference type="ARBA" id="ARBA00022617"/>
    </source>
</evidence>
<evidence type="ECO:0000256" key="3">
    <source>
        <dbReference type="ARBA" id="ARBA00022448"/>
    </source>
</evidence>
<dbReference type="EMBL" id="JAACYS010000028">
    <property type="protein sequence ID" value="NCU17632.1"/>
    <property type="molecule type" value="Genomic_DNA"/>
</dbReference>
<keyword evidence="6 12" id="KW-0812">Transmembrane</keyword>
<comment type="similarity">
    <text evidence="2">Belongs to the cytochrome ubiquinol oxidase subunit 2 family.</text>
</comment>
<evidence type="ECO:0000256" key="8">
    <source>
        <dbReference type="ARBA" id="ARBA00022982"/>
    </source>
</evidence>
<gene>
    <name evidence="13" type="primary">cydB</name>
    <name evidence="13" type="ORF">GW534_07665</name>
</gene>
<sequence length="338" mass="37979">MELSELWFLLIAVLWIGFVFLEGFDFGVGMGVKFLAKGETERRVLINTIGPHWDANEVWLLTAGGAMFAAFPHWYATLFSGYYLAFVLLLLALIARGVSFEYRSKHDEKKWKGTWDWAIFLGSLLPPFLVGVLFSGLIKGLPIDADMNMHASFFGDIVNVYTLVGGVTFAALCYLHGLNFITMKTEGELRERARTQALKIYWFTGVLILLFVALTGMYTNAFTKHAVINITIYALVIVVYLALYPLIKGKKEGLSFTSTGLVLILVTASIFTILFPNVMISTTDIANNMTIYEAASGAYSLKVMTIVALTMVPIVLAYTIWSYYVFRKRVSHKEHLEY</sequence>
<dbReference type="Pfam" id="PF02322">
    <property type="entry name" value="Cyt_bd_oxida_II"/>
    <property type="match status" value="1"/>
</dbReference>
<evidence type="ECO:0000256" key="4">
    <source>
        <dbReference type="ARBA" id="ARBA00022475"/>
    </source>
</evidence>
<dbReference type="NCBIfam" id="TIGR00203">
    <property type="entry name" value="cydB"/>
    <property type="match status" value="1"/>
</dbReference>
<keyword evidence="10" id="KW-0408">Iron</keyword>
<feature type="transmembrane region" description="Helical" evidence="12">
    <location>
        <begin position="200"/>
        <end position="220"/>
    </location>
</feature>
<evidence type="ECO:0000256" key="1">
    <source>
        <dbReference type="ARBA" id="ARBA00004651"/>
    </source>
</evidence>
<dbReference type="PANTHER" id="PTHR43141:SF5">
    <property type="entry name" value="CYTOCHROME BD-I UBIQUINOL OXIDASE SUBUNIT 2"/>
    <property type="match status" value="1"/>
</dbReference>
<name>A0ABX0A924_9BACI</name>
<evidence type="ECO:0000256" key="9">
    <source>
        <dbReference type="ARBA" id="ARBA00022989"/>
    </source>
</evidence>
<feature type="transmembrane region" description="Helical" evidence="12">
    <location>
        <begin position="114"/>
        <end position="138"/>
    </location>
</feature>
<dbReference type="InterPro" id="IPR003317">
    <property type="entry name" value="Cyt-d_oxidase_su2"/>
</dbReference>
<evidence type="ECO:0000256" key="10">
    <source>
        <dbReference type="ARBA" id="ARBA00023004"/>
    </source>
</evidence>
<evidence type="ECO:0000313" key="14">
    <source>
        <dbReference type="Proteomes" id="UP000743899"/>
    </source>
</evidence>
<feature type="transmembrane region" description="Helical" evidence="12">
    <location>
        <begin position="299"/>
        <end position="326"/>
    </location>
</feature>
<proteinExistence type="inferred from homology"/>
<keyword evidence="9 12" id="KW-1133">Transmembrane helix</keyword>
<comment type="caution">
    <text evidence="13">The sequence shown here is derived from an EMBL/GenBank/DDBJ whole genome shotgun (WGS) entry which is preliminary data.</text>
</comment>
<feature type="transmembrane region" description="Helical" evidence="12">
    <location>
        <begin position="6"/>
        <end position="36"/>
    </location>
</feature>
<evidence type="ECO:0000256" key="2">
    <source>
        <dbReference type="ARBA" id="ARBA00007543"/>
    </source>
</evidence>
<organism evidence="13 14">
    <name type="scientific">Pallidibacillus pasinlerensis</name>
    <dbReference type="NCBI Taxonomy" id="2703818"/>
    <lineage>
        <taxon>Bacteria</taxon>
        <taxon>Bacillati</taxon>
        <taxon>Bacillota</taxon>
        <taxon>Bacilli</taxon>
        <taxon>Bacillales</taxon>
        <taxon>Bacillaceae</taxon>
        <taxon>Pallidibacillus</taxon>
    </lineage>
</organism>
<feature type="transmembrane region" description="Helical" evidence="12">
    <location>
        <begin position="226"/>
        <end position="247"/>
    </location>
</feature>
<keyword evidence="4" id="KW-1003">Cell membrane</keyword>
<keyword evidence="8" id="KW-0249">Electron transport</keyword>
<keyword evidence="14" id="KW-1185">Reference proteome</keyword>
<evidence type="ECO:0000256" key="12">
    <source>
        <dbReference type="SAM" id="Phobius"/>
    </source>
</evidence>